<evidence type="ECO:0000313" key="1">
    <source>
        <dbReference type="EMBL" id="OXC77880.1"/>
    </source>
</evidence>
<dbReference type="AlphaFoldDB" id="A0A226X4F8"/>
<dbReference type="Proteomes" id="UP000214720">
    <property type="component" value="Unassembled WGS sequence"/>
</dbReference>
<protein>
    <submittedName>
        <fullName evidence="1">Uncharacterized protein</fullName>
    </submittedName>
</protein>
<sequence>MKMIAVAGGARSVSIHHMDCLTGTFRQAFLRENRNGLST</sequence>
<proteinExistence type="predicted"/>
<evidence type="ECO:0000313" key="2">
    <source>
        <dbReference type="Proteomes" id="UP000214720"/>
    </source>
</evidence>
<gene>
    <name evidence="1" type="ORF">BSU04_14670</name>
</gene>
<comment type="caution">
    <text evidence="1">The sequence shown here is derived from an EMBL/GenBank/DDBJ whole genome shotgun (WGS) entry which is preliminary data.</text>
</comment>
<organism evidence="1 2">
    <name type="scientific">Caballeronia sordidicola</name>
    <name type="common">Burkholderia sordidicola</name>
    <dbReference type="NCBI Taxonomy" id="196367"/>
    <lineage>
        <taxon>Bacteria</taxon>
        <taxon>Pseudomonadati</taxon>
        <taxon>Pseudomonadota</taxon>
        <taxon>Betaproteobacteria</taxon>
        <taxon>Burkholderiales</taxon>
        <taxon>Burkholderiaceae</taxon>
        <taxon>Caballeronia</taxon>
    </lineage>
</organism>
<dbReference type="EMBL" id="MTHB01000091">
    <property type="protein sequence ID" value="OXC77880.1"/>
    <property type="molecule type" value="Genomic_DNA"/>
</dbReference>
<name>A0A226X4F8_CABSO</name>
<accession>A0A226X4F8</accession>
<reference evidence="2" key="1">
    <citation type="submission" date="2017-01" db="EMBL/GenBank/DDBJ databases">
        <title>Genome Analysis of Deinococcus marmoris KOPRI26562.</title>
        <authorList>
            <person name="Kim J.H."/>
            <person name="Oh H.-M."/>
        </authorList>
    </citation>
    <scope>NUCLEOTIDE SEQUENCE [LARGE SCALE GENOMIC DNA]</scope>
    <source>
        <strain evidence="2">PAMC 26633</strain>
    </source>
</reference>